<keyword evidence="6 7" id="KW-0539">Nucleus</keyword>
<dbReference type="Proteomes" id="UP000078541">
    <property type="component" value="Unassembled WGS sequence"/>
</dbReference>
<evidence type="ECO:0000313" key="9">
    <source>
        <dbReference type="Proteomes" id="UP000078541"/>
    </source>
</evidence>
<reference evidence="8 9" key="1">
    <citation type="submission" date="2016-03" db="EMBL/GenBank/DDBJ databases">
        <title>Trachymyrmex septentrionalis WGS genome.</title>
        <authorList>
            <person name="Nygaard S."/>
            <person name="Hu H."/>
            <person name="Boomsma J."/>
            <person name="Zhang G."/>
        </authorList>
    </citation>
    <scope>NUCLEOTIDE SEQUENCE [LARGE SCALE GENOMIC DNA]</scope>
    <source>
        <strain evidence="8">Tsep2-gDNA-1</strain>
        <tissue evidence="8">Whole body</tissue>
    </source>
</reference>
<keyword evidence="5 7" id="KW-0804">Transcription</keyword>
<dbReference type="PROSITE" id="PS00686">
    <property type="entry name" value="NFYA_HAP2_1"/>
    <property type="match status" value="1"/>
</dbReference>
<comment type="similarity">
    <text evidence="7">Belongs to the NFYA/HAP2 subunit family.</text>
</comment>
<dbReference type="Pfam" id="PF02045">
    <property type="entry name" value="CBFB_NFYA"/>
    <property type="match status" value="1"/>
</dbReference>
<evidence type="ECO:0000256" key="1">
    <source>
        <dbReference type="ARBA" id="ARBA00004123"/>
    </source>
</evidence>
<dbReference type="GO" id="GO:0003677">
    <property type="term" value="F:DNA binding"/>
    <property type="evidence" value="ECO:0007669"/>
    <property type="project" value="UniProtKB-KW"/>
</dbReference>
<evidence type="ECO:0000256" key="7">
    <source>
        <dbReference type="RuleBase" id="RU367155"/>
    </source>
</evidence>
<evidence type="ECO:0000256" key="3">
    <source>
        <dbReference type="ARBA" id="ARBA00023125"/>
    </source>
</evidence>
<organism evidence="8 9">
    <name type="scientific">Trachymyrmex septentrionalis</name>
    <dbReference type="NCBI Taxonomy" id="34720"/>
    <lineage>
        <taxon>Eukaryota</taxon>
        <taxon>Metazoa</taxon>
        <taxon>Ecdysozoa</taxon>
        <taxon>Arthropoda</taxon>
        <taxon>Hexapoda</taxon>
        <taxon>Insecta</taxon>
        <taxon>Pterygota</taxon>
        <taxon>Neoptera</taxon>
        <taxon>Endopterygota</taxon>
        <taxon>Hymenoptera</taxon>
        <taxon>Apocrita</taxon>
        <taxon>Aculeata</taxon>
        <taxon>Formicoidea</taxon>
        <taxon>Formicidae</taxon>
        <taxon>Myrmicinae</taxon>
        <taxon>Trachymyrmex</taxon>
    </lineage>
</organism>
<sequence>MRRVTRLAVRIEARRGIDRSRIGLPSDWQFTSFSATNTQELRTVLRRPLVLNSSTNWESAHENIQCILTIRLIRSRFAKHGLEIARPARAKSHVVHTTSEMTRSKHSKYSRLATSAGCQRFIMEQLSEGQAVVVGSTGGAVQVVQMGQGGQTMMLPQAIQVAATQVAPNGQIQVVPVSSLTSTGQQIVIQQPQTPQIIQTPDGQTYIYQPVQLEGQVQQAQPTVINLNGNLMQIAGTTSQTATTAASTTPVQPLGSPTSTVSQGGNVVMMVPGNSGQTQFQRVALPNAELLEEEPLYVNAKQYRRILKRRQARAKLEAEGKIPKERPKYLHESRHRHAMNRIRGEGGRFHSGQVKKRNRQNANRSTITQHITTSTSTDNVHTVAIAAANVGVQYHDTDNMVSTIVLEKPNIPLQDMISDDDIVTTNSRLM</sequence>
<evidence type="ECO:0000256" key="2">
    <source>
        <dbReference type="ARBA" id="ARBA00023015"/>
    </source>
</evidence>
<keyword evidence="9" id="KW-1185">Reference proteome</keyword>
<protein>
    <recommendedName>
        <fullName evidence="7">Nuclear transcription factor Y subunit</fullName>
    </recommendedName>
</protein>
<dbReference type="PANTHER" id="PTHR12632">
    <property type="entry name" value="TRANSCRIPTION FACTOR NF-Y ALPHA-RELATED"/>
    <property type="match status" value="1"/>
</dbReference>
<dbReference type="SMART" id="SM00521">
    <property type="entry name" value="CBF"/>
    <property type="match status" value="1"/>
</dbReference>
<dbReference type="GO" id="GO:0003700">
    <property type="term" value="F:DNA-binding transcription factor activity"/>
    <property type="evidence" value="ECO:0007669"/>
    <property type="project" value="UniProtKB-UniRule"/>
</dbReference>
<dbReference type="EMBL" id="KQ981836">
    <property type="protein sequence ID" value="KYN35052.1"/>
    <property type="molecule type" value="Genomic_DNA"/>
</dbReference>
<dbReference type="PROSITE" id="PS51152">
    <property type="entry name" value="NFYA_HAP2_2"/>
    <property type="match status" value="1"/>
</dbReference>
<evidence type="ECO:0000256" key="5">
    <source>
        <dbReference type="ARBA" id="ARBA00023163"/>
    </source>
</evidence>
<comment type="function">
    <text evidence="7">Component of the sequence-specific heterotrimeric transcription factor (NF-Y) which specifically recognizes a 5'-CCAAT-3' box motif found in the promoters of its target genes.</text>
</comment>
<evidence type="ECO:0000256" key="4">
    <source>
        <dbReference type="ARBA" id="ARBA00023159"/>
    </source>
</evidence>
<keyword evidence="4" id="KW-0010">Activator</keyword>
<gene>
    <name evidence="8" type="ORF">ALC56_10650</name>
</gene>
<dbReference type="Gene3D" id="6.10.250.2430">
    <property type="match status" value="1"/>
</dbReference>
<evidence type="ECO:0000256" key="6">
    <source>
        <dbReference type="ARBA" id="ARBA00023242"/>
    </source>
</evidence>
<dbReference type="STRING" id="34720.A0A195F4F0"/>
<evidence type="ECO:0000313" key="8">
    <source>
        <dbReference type="EMBL" id="KYN35052.1"/>
    </source>
</evidence>
<dbReference type="InterPro" id="IPR001289">
    <property type="entry name" value="NFYA"/>
</dbReference>
<dbReference type="AlphaFoldDB" id="A0A195F4F0"/>
<accession>A0A195F4F0</accession>
<keyword evidence="2 7" id="KW-0805">Transcription regulation</keyword>
<dbReference type="InterPro" id="IPR018362">
    <property type="entry name" value="CCAAT-binding_factor_CS"/>
</dbReference>
<keyword evidence="3 7" id="KW-0238">DNA-binding</keyword>
<proteinExistence type="inferred from homology"/>
<dbReference type="GO" id="GO:0016602">
    <property type="term" value="C:CCAAT-binding factor complex"/>
    <property type="evidence" value="ECO:0007669"/>
    <property type="project" value="InterPro"/>
</dbReference>
<comment type="subunit">
    <text evidence="7">Heterotrimer.</text>
</comment>
<dbReference type="PRINTS" id="PR00616">
    <property type="entry name" value="CCAATSUBUNTB"/>
</dbReference>
<comment type="subcellular location">
    <subcellularLocation>
        <location evidence="1 7">Nucleus</location>
    </subcellularLocation>
</comment>
<name>A0A195F4F0_9HYME</name>